<organism evidence="2 3">
    <name type="scientific">Nonomuraea endophytica</name>
    <dbReference type="NCBI Taxonomy" id="714136"/>
    <lineage>
        <taxon>Bacteria</taxon>
        <taxon>Bacillati</taxon>
        <taxon>Actinomycetota</taxon>
        <taxon>Actinomycetes</taxon>
        <taxon>Streptosporangiales</taxon>
        <taxon>Streptosporangiaceae</taxon>
        <taxon>Nonomuraea</taxon>
    </lineage>
</organism>
<feature type="domain" description="DUF4097" evidence="1">
    <location>
        <begin position="48"/>
        <end position="251"/>
    </location>
</feature>
<accession>A0A7W8AC48</accession>
<gene>
    <name evidence="2" type="ORF">HNR40_008904</name>
</gene>
<evidence type="ECO:0000259" key="1">
    <source>
        <dbReference type="Pfam" id="PF13349"/>
    </source>
</evidence>
<keyword evidence="3" id="KW-1185">Reference proteome</keyword>
<evidence type="ECO:0000313" key="3">
    <source>
        <dbReference type="Proteomes" id="UP000568380"/>
    </source>
</evidence>
<dbReference type="RefSeq" id="WP_184972463.1">
    <property type="nucleotide sequence ID" value="NZ_JACHIN010000017.1"/>
</dbReference>
<comment type="caution">
    <text evidence="2">The sequence shown here is derived from an EMBL/GenBank/DDBJ whole genome shotgun (WGS) entry which is preliminary data.</text>
</comment>
<protein>
    <submittedName>
        <fullName evidence="2">DUF4097 and DUF4098 domain-containing protein YvlB</fullName>
    </submittedName>
</protein>
<dbReference type="Proteomes" id="UP000568380">
    <property type="component" value="Unassembled WGS sequence"/>
</dbReference>
<dbReference type="Gene3D" id="2.160.20.120">
    <property type="match status" value="1"/>
</dbReference>
<dbReference type="Pfam" id="PF13349">
    <property type="entry name" value="DUF4097"/>
    <property type="match status" value="1"/>
</dbReference>
<evidence type="ECO:0000313" key="2">
    <source>
        <dbReference type="EMBL" id="MBB5083400.1"/>
    </source>
</evidence>
<name>A0A7W8AC48_9ACTN</name>
<dbReference type="EMBL" id="JACHIN010000017">
    <property type="protein sequence ID" value="MBB5083400.1"/>
    <property type="molecule type" value="Genomic_DNA"/>
</dbReference>
<reference evidence="2 3" key="1">
    <citation type="submission" date="2020-08" db="EMBL/GenBank/DDBJ databases">
        <title>Genomic Encyclopedia of Type Strains, Phase IV (KMG-IV): sequencing the most valuable type-strain genomes for metagenomic binning, comparative biology and taxonomic classification.</title>
        <authorList>
            <person name="Goeker M."/>
        </authorList>
    </citation>
    <scope>NUCLEOTIDE SEQUENCE [LARGE SCALE GENOMIC DNA]</scope>
    <source>
        <strain evidence="2 3">DSM 45385</strain>
    </source>
</reference>
<dbReference type="InterPro" id="IPR025164">
    <property type="entry name" value="Toastrack_DUF4097"/>
</dbReference>
<proteinExistence type="predicted"/>
<sequence>MRGVWLTFGAVLTVFALLFATGGMWSGFARARPPTHQSTRTIPFIGKKLQIEARGDVNVSIVPGAAGEIQLDQRLRWSDTRPNVSEDWNGTTLRLAAHCPNINEDRGLTCDTDYTVFVPSETNLDATVEAGNLSVNSLYGDVRMTTVSGDIGVTQTVGKLWARSGSGNIRAFDVRGEEADTETGEGQVELSFRERPMNVKALVRTQGDISIIVEDGAYDVTVQAETPDVDVVHDPSSVRKIDARAQYGRVDICCG</sequence>
<dbReference type="AlphaFoldDB" id="A0A7W8AC48"/>